<dbReference type="AlphaFoldDB" id="A0AAE0MT82"/>
<evidence type="ECO:0000313" key="2">
    <source>
        <dbReference type="Proteomes" id="UP001278500"/>
    </source>
</evidence>
<comment type="caution">
    <text evidence="1">The sequence shown here is derived from an EMBL/GenBank/DDBJ whole genome shotgun (WGS) entry which is preliminary data.</text>
</comment>
<keyword evidence="2" id="KW-1185">Reference proteome</keyword>
<dbReference type="GeneID" id="87865307"/>
<dbReference type="Proteomes" id="UP001278500">
    <property type="component" value="Unassembled WGS sequence"/>
</dbReference>
<sequence length="241" mass="26319">MASTISSVSPMQASIEAATNHLSFDPGRLLVPPETCLSSLLKQTLTQFTTTYALPDSLQALLLSQPSSLDRILNSIFDTSCLAFVTDKEFRIEAGLDDHDKVTLFVQAVAGMAMVFERLLLASSSSSRSSSYANSRSEDLTTCLFSRELQLFAESEQRRTMLDRVGGTSLLSHCYTKDELVSFVVATVEDRVPHPRHADGSSLLPLNAVGEDLLSDSVAWVSDRSCKNMGLPWGFTIMALN</sequence>
<organism evidence="1 2">
    <name type="scientific">Neurospora tetraspora</name>
    <dbReference type="NCBI Taxonomy" id="94610"/>
    <lineage>
        <taxon>Eukaryota</taxon>
        <taxon>Fungi</taxon>
        <taxon>Dikarya</taxon>
        <taxon>Ascomycota</taxon>
        <taxon>Pezizomycotina</taxon>
        <taxon>Sordariomycetes</taxon>
        <taxon>Sordariomycetidae</taxon>
        <taxon>Sordariales</taxon>
        <taxon>Sordariaceae</taxon>
        <taxon>Neurospora</taxon>
    </lineage>
</organism>
<reference evidence="1" key="2">
    <citation type="submission" date="2023-06" db="EMBL/GenBank/DDBJ databases">
        <authorList>
            <consortium name="Lawrence Berkeley National Laboratory"/>
            <person name="Haridas S."/>
            <person name="Hensen N."/>
            <person name="Bonometti L."/>
            <person name="Westerberg I."/>
            <person name="Brannstrom I.O."/>
            <person name="Guillou S."/>
            <person name="Cros-Aarteil S."/>
            <person name="Calhoun S."/>
            <person name="Kuo A."/>
            <person name="Mondo S."/>
            <person name="Pangilinan J."/>
            <person name="Riley R."/>
            <person name="Labutti K."/>
            <person name="Andreopoulos B."/>
            <person name="Lipzen A."/>
            <person name="Chen C."/>
            <person name="Yanf M."/>
            <person name="Daum C."/>
            <person name="Ng V."/>
            <person name="Clum A."/>
            <person name="Steindorff A."/>
            <person name="Ohm R."/>
            <person name="Martin F."/>
            <person name="Silar P."/>
            <person name="Natvig D."/>
            <person name="Lalanne C."/>
            <person name="Gautier V."/>
            <person name="Ament-Velasquez S.L."/>
            <person name="Kruys A."/>
            <person name="Hutchinson M.I."/>
            <person name="Powell A.J."/>
            <person name="Barry K."/>
            <person name="Miller A.N."/>
            <person name="Grigoriev I.V."/>
            <person name="Debuchy R."/>
            <person name="Gladieux P."/>
            <person name="Thoren M.H."/>
            <person name="Johannesson H."/>
        </authorList>
    </citation>
    <scope>NUCLEOTIDE SEQUENCE</scope>
    <source>
        <strain evidence="1">CBS 560.94</strain>
    </source>
</reference>
<dbReference type="RefSeq" id="XP_062682639.1">
    <property type="nucleotide sequence ID" value="XM_062828153.1"/>
</dbReference>
<accession>A0AAE0MT82</accession>
<proteinExistence type="predicted"/>
<dbReference type="EMBL" id="JAUEPP010000003">
    <property type="protein sequence ID" value="KAK3347557.1"/>
    <property type="molecule type" value="Genomic_DNA"/>
</dbReference>
<reference evidence="1" key="1">
    <citation type="journal article" date="2023" name="Mol. Phylogenet. Evol.">
        <title>Genome-scale phylogeny and comparative genomics of the fungal order Sordariales.</title>
        <authorList>
            <person name="Hensen N."/>
            <person name="Bonometti L."/>
            <person name="Westerberg I."/>
            <person name="Brannstrom I.O."/>
            <person name="Guillou S."/>
            <person name="Cros-Aarteil S."/>
            <person name="Calhoun S."/>
            <person name="Haridas S."/>
            <person name="Kuo A."/>
            <person name="Mondo S."/>
            <person name="Pangilinan J."/>
            <person name="Riley R."/>
            <person name="LaButti K."/>
            <person name="Andreopoulos B."/>
            <person name="Lipzen A."/>
            <person name="Chen C."/>
            <person name="Yan M."/>
            <person name="Daum C."/>
            <person name="Ng V."/>
            <person name="Clum A."/>
            <person name="Steindorff A."/>
            <person name="Ohm R.A."/>
            <person name="Martin F."/>
            <person name="Silar P."/>
            <person name="Natvig D.O."/>
            <person name="Lalanne C."/>
            <person name="Gautier V."/>
            <person name="Ament-Velasquez S.L."/>
            <person name="Kruys A."/>
            <person name="Hutchinson M.I."/>
            <person name="Powell A.J."/>
            <person name="Barry K."/>
            <person name="Miller A.N."/>
            <person name="Grigoriev I.V."/>
            <person name="Debuchy R."/>
            <person name="Gladieux P."/>
            <person name="Hiltunen Thoren M."/>
            <person name="Johannesson H."/>
        </authorList>
    </citation>
    <scope>NUCLEOTIDE SEQUENCE</scope>
    <source>
        <strain evidence="1">CBS 560.94</strain>
    </source>
</reference>
<protein>
    <submittedName>
        <fullName evidence="1">Uncharacterized protein</fullName>
    </submittedName>
</protein>
<name>A0AAE0MT82_9PEZI</name>
<evidence type="ECO:0000313" key="1">
    <source>
        <dbReference type="EMBL" id="KAK3347557.1"/>
    </source>
</evidence>
<gene>
    <name evidence="1" type="ORF">B0H65DRAFT_507627</name>
</gene>